<dbReference type="GO" id="GO:0005840">
    <property type="term" value="C:ribosome"/>
    <property type="evidence" value="ECO:0007669"/>
    <property type="project" value="UniProtKB-KW"/>
</dbReference>
<keyword evidence="2" id="KW-0809">Transit peptide</keyword>
<dbReference type="InterPro" id="IPR055189">
    <property type="entry name" value="RM44_endonuclase"/>
</dbReference>
<evidence type="ECO:0000256" key="3">
    <source>
        <dbReference type="ARBA" id="ARBA00022980"/>
    </source>
</evidence>
<evidence type="ECO:0000313" key="10">
    <source>
        <dbReference type="Proteomes" id="UP001549921"/>
    </source>
</evidence>
<dbReference type="Gene3D" id="3.30.160.20">
    <property type="match status" value="1"/>
</dbReference>
<dbReference type="PROSITE" id="PS50142">
    <property type="entry name" value="RNASE_3_2"/>
    <property type="match status" value="1"/>
</dbReference>
<feature type="domain" description="RNase III" evidence="8">
    <location>
        <begin position="64"/>
        <end position="198"/>
    </location>
</feature>
<dbReference type="CDD" id="cd19874">
    <property type="entry name" value="DSRM_MRPL44"/>
    <property type="match status" value="1"/>
</dbReference>
<dbReference type="Proteomes" id="UP001549921">
    <property type="component" value="Unassembled WGS sequence"/>
</dbReference>
<accession>A0ABD0SEM9</accession>
<dbReference type="GO" id="GO:1990904">
    <property type="term" value="C:ribonucleoprotein complex"/>
    <property type="evidence" value="ECO:0007669"/>
    <property type="project" value="UniProtKB-KW"/>
</dbReference>
<dbReference type="SMART" id="SM00535">
    <property type="entry name" value="RIBOc"/>
    <property type="match status" value="1"/>
</dbReference>
<dbReference type="Pfam" id="PF22935">
    <property type="entry name" value="RM44_endonuclase"/>
    <property type="match status" value="1"/>
</dbReference>
<dbReference type="InterPro" id="IPR000999">
    <property type="entry name" value="RNase_III_dom"/>
</dbReference>
<comment type="caution">
    <text evidence="9">The sequence shown here is derived from an EMBL/GenBank/DDBJ whole genome shotgun (WGS) entry which is preliminary data.</text>
</comment>
<proteinExistence type="inferred from homology"/>
<dbReference type="SUPFAM" id="SSF69065">
    <property type="entry name" value="RNase III domain-like"/>
    <property type="match status" value="1"/>
</dbReference>
<comment type="similarity">
    <text evidence="6">Belongs to the ribonuclease III family. Mitochondrion-specific ribosomal protein mL44 subfamily.</text>
</comment>
<sequence>MNKIALLARCVPLTTKLGQVVPITIQCQKISRWVAPTLMELKKREDKLGGKKVTPRNTFLEWNLEAELFAFGKRLNEDFDSDLLLEAFTDRSYVIREEMKQKEMNIDIKVKDNRQLAEEGEKFIKEYIQLYLEAVLPKFPQEGVASIRQHLTSEDILANVSLHLGTKDIILAAEYPVDKFILANAFKAIVGALLQSSGEEKAAHFVRDFVVTQIQGKDVNEYWTIEDPWGMLTGLLAKDNTTVEPRLIGETGKNTLLACYRVGLYMDKKMISSGFGETVATAKEMAAREALKKIFGTEDHMKPINFKLEGIPKRTGHTRHQISAS</sequence>
<dbReference type="InterPro" id="IPR044444">
    <property type="entry name" value="Ribosomal_mL44_DSRM_metazoa"/>
</dbReference>
<evidence type="ECO:0000256" key="6">
    <source>
        <dbReference type="ARBA" id="ARBA00024034"/>
    </source>
</evidence>
<evidence type="ECO:0000313" key="9">
    <source>
        <dbReference type="EMBL" id="KAL0818305.1"/>
    </source>
</evidence>
<protein>
    <recommendedName>
        <fullName evidence="7">Large ribosomal subunit protein mL44</fullName>
    </recommendedName>
</protein>
<dbReference type="Pfam" id="PF22892">
    <property type="entry name" value="DSRM_MRPL44"/>
    <property type="match status" value="1"/>
</dbReference>
<dbReference type="SUPFAM" id="SSF54768">
    <property type="entry name" value="dsRNA-binding domain-like"/>
    <property type="match status" value="1"/>
</dbReference>
<evidence type="ECO:0000259" key="8">
    <source>
        <dbReference type="PROSITE" id="PS50142"/>
    </source>
</evidence>
<gene>
    <name evidence="9" type="ORF">ABMA28_008791</name>
</gene>
<dbReference type="FunFam" id="3.30.160.20:FF:000037">
    <property type="entry name" value="39S ribosomal protein L44, mitochondrial"/>
    <property type="match status" value="1"/>
</dbReference>
<keyword evidence="3" id="KW-0689">Ribosomal protein</keyword>
<organism evidence="9 10">
    <name type="scientific">Loxostege sticticalis</name>
    <name type="common">Beet webworm moth</name>
    <dbReference type="NCBI Taxonomy" id="481309"/>
    <lineage>
        <taxon>Eukaryota</taxon>
        <taxon>Metazoa</taxon>
        <taxon>Ecdysozoa</taxon>
        <taxon>Arthropoda</taxon>
        <taxon>Hexapoda</taxon>
        <taxon>Insecta</taxon>
        <taxon>Pterygota</taxon>
        <taxon>Neoptera</taxon>
        <taxon>Endopterygota</taxon>
        <taxon>Lepidoptera</taxon>
        <taxon>Glossata</taxon>
        <taxon>Ditrysia</taxon>
        <taxon>Pyraloidea</taxon>
        <taxon>Crambidae</taxon>
        <taxon>Pyraustinae</taxon>
        <taxon>Loxostege</taxon>
    </lineage>
</organism>
<keyword evidence="5" id="KW-0687">Ribonucleoprotein</keyword>
<keyword evidence="4" id="KW-0496">Mitochondrion</keyword>
<evidence type="ECO:0000256" key="2">
    <source>
        <dbReference type="ARBA" id="ARBA00022946"/>
    </source>
</evidence>
<evidence type="ECO:0000256" key="4">
    <source>
        <dbReference type="ARBA" id="ARBA00023128"/>
    </source>
</evidence>
<evidence type="ECO:0000256" key="5">
    <source>
        <dbReference type="ARBA" id="ARBA00023274"/>
    </source>
</evidence>
<comment type="subcellular location">
    <subcellularLocation>
        <location evidence="1">Mitochondrion</location>
    </subcellularLocation>
</comment>
<evidence type="ECO:0000256" key="7">
    <source>
        <dbReference type="ARBA" id="ARBA00035187"/>
    </source>
</evidence>
<dbReference type="GO" id="GO:0005739">
    <property type="term" value="C:mitochondrion"/>
    <property type="evidence" value="ECO:0007669"/>
    <property type="project" value="UniProtKB-SubCell"/>
</dbReference>
<dbReference type="Gene3D" id="1.10.1520.10">
    <property type="entry name" value="Ribonuclease III domain"/>
    <property type="match status" value="1"/>
</dbReference>
<dbReference type="InterPro" id="IPR036389">
    <property type="entry name" value="RNase_III_sf"/>
</dbReference>
<dbReference type="EMBL" id="JBEDNZ010000022">
    <property type="protein sequence ID" value="KAL0818305.1"/>
    <property type="molecule type" value="Genomic_DNA"/>
</dbReference>
<reference evidence="9 10" key="1">
    <citation type="submission" date="2024-06" db="EMBL/GenBank/DDBJ databases">
        <title>A chromosome-level genome assembly of beet webworm, Loxostege sticticalis.</title>
        <authorList>
            <person name="Zhang Y."/>
        </authorList>
    </citation>
    <scope>NUCLEOTIDE SEQUENCE [LARGE SCALE GENOMIC DNA]</scope>
    <source>
        <strain evidence="9">AQ028</strain>
        <tissue evidence="9">Male pupae</tissue>
    </source>
</reference>
<name>A0ABD0SEM9_LOXSC</name>
<dbReference type="CDD" id="cd00593">
    <property type="entry name" value="RIBOc"/>
    <property type="match status" value="1"/>
</dbReference>
<dbReference type="AlphaFoldDB" id="A0ABD0SEM9"/>
<evidence type="ECO:0000256" key="1">
    <source>
        <dbReference type="ARBA" id="ARBA00004173"/>
    </source>
</evidence>